<dbReference type="EMBL" id="CM042063">
    <property type="protein sequence ID" value="KAI3667253.1"/>
    <property type="molecule type" value="Genomic_DNA"/>
</dbReference>
<accession>A0ACB8XHW2</accession>
<evidence type="ECO:0000313" key="1">
    <source>
        <dbReference type="EMBL" id="KAI3667253.1"/>
    </source>
</evidence>
<proteinExistence type="predicted"/>
<comment type="caution">
    <text evidence="1">The sequence shown here is derived from an EMBL/GenBank/DDBJ whole genome shotgun (WGS) entry which is preliminary data.</text>
</comment>
<name>A0ACB8XHW2_ARCLA</name>
<dbReference type="Proteomes" id="UP001055879">
    <property type="component" value="Linkage Group LG17"/>
</dbReference>
<sequence>MPKVDEGSRGFSSGSTTKKENPPRASSRVFQITSEEVRETADVVSVVEVANGDQVLIREHFSDCELEIDENPFKVNLLPITIGGFNIVIGMDWSTQNNADIFYTKKMIRVPVVSGGVVTIYEEKRMGSTPIISSLKARKHLSKGCSSYLAYIVDAKLEKKTIEDVEIVRDYLDVFLEDLPGYDDGIPYRSYSRSGPITRTPYRLAPTEMQEMMSQLKELLKKRFIRLNYRELNKVTVKNKYPLPRIDDIFDQLQGAGCFSKIDLRSGYHQVRVKKDDIPKIAFRIRYGHYEFQVMSFGLTNASAVYMELMNCVCHPFLDNSVIVFFDDILIYLKDKVEHEKHLQEVLEVLPIEKLFAKLSKWEFWLQDVQFLGHIVSKGGVKLDPNKIEAMMDWDAPMSPTRFVAS</sequence>
<reference evidence="1 2" key="2">
    <citation type="journal article" date="2022" name="Mol. Ecol. Resour.">
        <title>The genomes of chicory, endive, great burdock and yacon provide insights into Asteraceae paleo-polyploidization history and plant inulin production.</title>
        <authorList>
            <person name="Fan W."/>
            <person name="Wang S."/>
            <person name="Wang H."/>
            <person name="Wang A."/>
            <person name="Jiang F."/>
            <person name="Liu H."/>
            <person name="Zhao H."/>
            <person name="Xu D."/>
            <person name="Zhang Y."/>
        </authorList>
    </citation>
    <scope>NUCLEOTIDE SEQUENCE [LARGE SCALE GENOMIC DNA]</scope>
    <source>
        <strain evidence="2">cv. Niubang</strain>
    </source>
</reference>
<gene>
    <name evidence="1" type="ORF">L6452_42302</name>
</gene>
<keyword evidence="2" id="KW-1185">Reference proteome</keyword>
<organism evidence="1 2">
    <name type="scientific">Arctium lappa</name>
    <name type="common">Greater burdock</name>
    <name type="synonym">Lappa major</name>
    <dbReference type="NCBI Taxonomy" id="4217"/>
    <lineage>
        <taxon>Eukaryota</taxon>
        <taxon>Viridiplantae</taxon>
        <taxon>Streptophyta</taxon>
        <taxon>Embryophyta</taxon>
        <taxon>Tracheophyta</taxon>
        <taxon>Spermatophyta</taxon>
        <taxon>Magnoliopsida</taxon>
        <taxon>eudicotyledons</taxon>
        <taxon>Gunneridae</taxon>
        <taxon>Pentapetalae</taxon>
        <taxon>asterids</taxon>
        <taxon>campanulids</taxon>
        <taxon>Asterales</taxon>
        <taxon>Asteraceae</taxon>
        <taxon>Carduoideae</taxon>
        <taxon>Cardueae</taxon>
        <taxon>Arctiinae</taxon>
        <taxon>Arctium</taxon>
    </lineage>
</organism>
<protein>
    <submittedName>
        <fullName evidence="1">Uncharacterized protein</fullName>
    </submittedName>
</protein>
<reference evidence="2" key="1">
    <citation type="journal article" date="2022" name="Mol. Ecol. Resour.">
        <title>The genomes of chicory, endive, great burdock and yacon provide insights into Asteraceae palaeo-polyploidization history and plant inulin production.</title>
        <authorList>
            <person name="Fan W."/>
            <person name="Wang S."/>
            <person name="Wang H."/>
            <person name="Wang A."/>
            <person name="Jiang F."/>
            <person name="Liu H."/>
            <person name="Zhao H."/>
            <person name="Xu D."/>
            <person name="Zhang Y."/>
        </authorList>
    </citation>
    <scope>NUCLEOTIDE SEQUENCE [LARGE SCALE GENOMIC DNA]</scope>
    <source>
        <strain evidence="2">cv. Niubang</strain>
    </source>
</reference>
<evidence type="ECO:0000313" key="2">
    <source>
        <dbReference type="Proteomes" id="UP001055879"/>
    </source>
</evidence>